<evidence type="ECO:0000256" key="1">
    <source>
        <dbReference type="SAM" id="Phobius"/>
    </source>
</evidence>
<feature type="transmembrane region" description="Helical" evidence="1">
    <location>
        <begin position="6"/>
        <end position="24"/>
    </location>
</feature>
<dbReference type="Proteomes" id="UP000485058">
    <property type="component" value="Unassembled WGS sequence"/>
</dbReference>
<evidence type="ECO:0000313" key="3">
    <source>
        <dbReference type="Proteomes" id="UP000485058"/>
    </source>
</evidence>
<feature type="non-terminal residue" evidence="2">
    <location>
        <position position="1"/>
    </location>
</feature>
<protein>
    <submittedName>
        <fullName evidence="2">Uncharacterized protein</fullName>
    </submittedName>
</protein>
<gene>
    <name evidence="2" type="ORF">HaLaN_17840</name>
</gene>
<name>A0A699ZM33_HAELA</name>
<keyword evidence="1" id="KW-0472">Membrane</keyword>
<feature type="non-terminal residue" evidence="2">
    <location>
        <position position="107"/>
    </location>
</feature>
<evidence type="ECO:0000313" key="2">
    <source>
        <dbReference type="EMBL" id="GFH20679.1"/>
    </source>
</evidence>
<keyword evidence="1" id="KW-1133">Transmembrane helix</keyword>
<proteinExistence type="predicted"/>
<keyword evidence="1" id="KW-0812">Transmembrane</keyword>
<sequence>MQRVILTVFLPIIMWTIVMLVWGMRASWLAARGRIVCWADLRAYLAKRVIISILATVLMLYPKVVNSILVVYQCISLDADASAQSPWAGLPGSEVLLKAANSSTGLF</sequence>
<comment type="caution">
    <text evidence="2">The sequence shown here is derived from an EMBL/GenBank/DDBJ whole genome shotgun (WGS) entry which is preliminary data.</text>
</comment>
<feature type="transmembrane region" description="Helical" evidence="1">
    <location>
        <begin position="45"/>
        <end position="62"/>
    </location>
</feature>
<keyword evidence="3" id="KW-1185">Reference proteome</keyword>
<accession>A0A699ZM33</accession>
<reference evidence="2 3" key="1">
    <citation type="submission" date="2020-02" db="EMBL/GenBank/DDBJ databases">
        <title>Draft genome sequence of Haematococcus lacustris strain NIES-144.</title>
        <authorList>
            <person name="Morimoto D."/>
            <person name="Nakagawa S."/>
            <person name="Yoshida T."/>
            <person name="Sawayama S."/>
        </authorList>
    </citation>
    <scope>NUCLEOTIDE SEQUENCE [LARGE SCALE GENOMIC DNA]</scope>
    <source>
        <strain evidence="2 3">NIES-144</strain>
    </source>
</reference>
<organism evidence="2 3">
    <name type="scientific">Haematococcus lacustris</name>
    <name type="common">Green alga</name>
    <name type="synonym">Haematococcus pluvialis</name>
    <dbReference type="NCBI Taxonomy" id="44745"/>
    <lineage>
        <taxon>Eukaryota</taxon>
        <taxon>Viridiplantae</taxon>
        <taxon>Chlorophyta</taxon>
        <taxon>core chlorophytes</taxon>
        <taxon>Chlorophyceae</taxon>
        <taxon>CS clade</taxon>
        <taxon>Chlamydomonadales</taxon>
        <taxon>Haematococcaceae</taxon>
        <taxon>Haematococcus</taxon>
    </lineage>
</organism>
<dbReference type="AlphaFoldDB" id="A0A699ZM33"/>
<dbReference type="EMBL" id="BLLF01001678">
    <property type="protein sequence ID" value="GFH20679.1"/>
    <property type="molecule type" value="Genomic_DNA"/>
</dbReference>